<sequence length="160" mass="17684">MWPALAKASILTGHNDPHSLSPDAGVTVQIQLPCSPAWCCTVAFPATASAIHLRLLTQSTVPMTQLWRLNIPKSLQLVAGAKGPIPRQVFRMLFSPTTYICQCITKQLQRTLPHYDRHRSSPARDLTNYQAWWLCRAAAEDICINGKPAAKLGVVELENV</sequence>
<evidence type="ECO:0000313" key="1">
    <source>
        <dbReference type="EMBL" id="RSM18782.1"/>
    </source>
</evidence>
<protein>
    <submittedName>
        <fullName evidence="1">Uncharacterized protein</fullName>
    </submittedName>
</protein>
<proteinExistence type="predicted"/>
<dbReference type="Proteomes" id="UP000288429">
    <property type="component" value="Unassembled WGS sequence"/>
</dbReference>
<keyword evidence="2" id="KW-1185">Reference proteome</keyword>
<evidence type="ECO:0000313" key="2">
    <source>
        <dbReference type="Proteomes" id="UP000288429"/>
    </source>
</evidence>
<dbReference type="EMBL" id="NIZV01000018">
    <property type="protein sequence ID" value="RSM18782.1"/>
    <property type="molecule type" value="Genomic_DNA"/>
</dbReference>
<comment type="caution">
    <text evidence="1">The sequence shown here is derived from an EMBL/GenBank/DDBJ whole genome shotgun (WGS) entry which is preliminary data.</text>
</comment>
<reference evidence="1 2" key="1">
    <citation type="submission" date="2017-06" db="EMBL/GenBank/DDBJ databases">
        <title>Cmopartive genomic analysis of Ambrosia Fusariam Clade fungi.</title>
        <authorList>
            <person name="Stajich J.E."/>
            <person name="Carrillo J."/>
            <person name="Kijimoto T."/>
            <person name="Eskalen A."/>
            <person name="O'Donnell K."/>
            <person name="Kasson M."/>
        </authorList>
    </citation>
    <scope>NUCLEOTIDE SEQUENCE [LARGE SCALE GENOMIC DNA]</scope>
    <source>
        <strain evidence="1 2">NRRL 20438</strain>
    </source>
</reference>
<gene>
    <name evidence="1" type="ORF">CDV31_002300</name>
</gene>
<accession>A0A428UWZ1</accession>
<organism evidence="1 2">
    <name type="scientific">Fusarium ambrosium</name>
    <dbReference type="NCBI Taxonomy" id="131363"/>
    <lineage>
        <taxon>Eukaryota</taxon>
        <taxon>Fungi</taxon>
        <taxon>Dikarya</taxon>
        <taxon>Ascomycota</taxon>
        <taxon>Pezizomycotina</taxon>
        <taxon>Sordariomycetes</taxon>
        <taxon>Hypocreomycetidae</taxon>
        <taxon>Hypocreales</taxon>
        <taxon>Nectriaceae</taxon>
        <taxon>Fusarium</taxon>
        <taxon>Fusarium solani species complex</taxon>
    </lineage>
</organism>
<name>A0A428UWZ1_9HYPO</name>
<dbReference type="AlphaFoldDB" id="A0A428UWZ1"/>